<keyword evidence="1" id="KW-0472">Membrane</keyword>
<keyword evidence="3" id="KW-0808">Transferase</keyword>
<feature type="transmembrane region" description="Helical" evidence="1">
    <location>
        <begin position="297"/>
        <end position="315"/>
    </location>
</feature>
<feature type="domain" description="Glycosyltransferase 2-like" evidence="2">
    <location>
        <begin position="55"/>
        <end position="221"/>
    </location>
</feature>
<dbReference type="AlphaFoldDB" id="A0AB34R8U1"/>
<dbReference type="EMBL" id="JPIT01000008">
    <property type="protein sequence ID" value="KIO47050.1"/>
    <property type="molecule type" value="Genomic_DNA"/>
</dbReference>
<dbReference type="GO" id="GO:0016758">
    <property type="term" value="F:hexosyltransferase activity"/>
    <property type="evidence" value="ECO:0007669"/>
    <property type="project" value="UniProtKB-ARBA"/>
</dbReference>
<organism evidence="3 4">
    <name type="scientific">Sanguibacteroides justesenii</name>
    <dbReference type="NCBI Taxonomy" id="1547597"/>
    <lineage>
        <taxon>Bacteria</taxon>
        <taxon>Pseudomonadati</taxon>
        <taxon>Bacteroidota</taxon>
        <taxon>Bacteroidia</taxon>
        <taxon>Bacteroidales</taxon>
        <taxon>Porphyromonadaceae</taxon>
        <taxon>Sanguibacteroides</taxon>
    </lineage>
</organism>
<proteinExistence type="predicted"/>
<evidence type="ECO:0000313" key="4">
    <source>
        <dbReference type="Proteomes" id="UP000031937"/>
    </source>
</evidence>
<feature type="transmembrane region" description="Helical" evidence="1">
    <location>
        <begin position="346"/>
        <end position="364"/>
    </location>
</feature>
<reference evidence="3 4" key="1">
    <citation type="submission" date="2014-07" db="EMBL/GenBank/DDBJ databases">
        <title>Porphyromonadaceae bacterium OUH 334697 = ATCC BAA-2682 = DSM 28341 draft genome.</title>
        <authorList>
            <person name="Sydenham T.V."/>
            <person name="Hasman H."/>
            <person name="Justesen U.S."/>
        </authorList>
    </citation>
    <scope>NUCLEOTIDE SEQUENCE [LARGE SCALE GENOMIC DNA]</scope>
    <source>
        <strain evidence="3 4">OUH 334697</strain>
    </source>
</reference>
<dbReference type="Pfam" id="PF00535">
    <property type="entry name" value="Glycos_transf_2"/>
    <property type="match status" value="1"/>
</dbReference>
<dbReference type="Proteomes" id="UP000031937">
    <property type="component" value="Unassembled WGS sequence"/>
</dbReference>
<dbReference type="PANTHER" id="PTHR22916:SF3">
    <property type="entry name" value="UDP-GLCNAC:BETAGAL BETA-1,3-N-ACETYLGLUCOSAMINYLTRANSFERASE-LIKE PROTEIN 1"/>
    <property type="match status" value="1"/>
</dbReference>
<feature type="transmembrane region" description="Helical" evidence="1">
    <location>
        <begin position="13"/>
        <end position="34"/>
    </location>
</feature>
<evidence type="ECO:0000256" key="1">
    <source>
        <dbReference type="SAM" id="Phobius"/>
    </source>
</evidence>
<gene>
    <name evidence="3" type="ORF">IE90_03310</name>
</gene>
<keyword evidence="1" id="KW-1133">Transmembrane helix</keyword>
<keyword evidence="1" id="KW-0812">Transmembrane</keyword>
<protein>
    <submittedName>
        <fullName evidence="3">Glycosyl transferase family 2</fullName>
    </submittedName>
</protein>
<dbReference type="PANTHER" id="PTHR22916">
    <property type="entry name" value="GLYCOSYLTRANSFERASE"/>
    <property type="match status" value="1"/>
</dbReference>
<dbReference type="SUPFAM" id="SSF53448">
    <property type="entry name" value="Nucleotide-diphospho-sugar transferases"/>
    <property type="match status" value="1"/>
</dbReference>
<evidence type="ECO:0000259" key="2">
    <source>
        <dbReference type="Pfam" id="PF00535"/>
    </source>
</evidence>
<accession>A0AB34R8U1</accession>
<comment type="caution">
    <text evidence="3">The sequence shown here is derived from an EMBL/GenBank/DDBJ whole genome shotgun (WGS) entry which is preliminary data.</text>
</comment>
<evidence type="ECO:0000313" key="3">
    <source>
        <dbReference type="EMBL" id="KIO47050.1"/>
    </source>
</evidence>
<feature type="transmembrane region" description="Helical" evidence="1">
    <location>
        <begin position="321"/>
        <end position="337"/>
    </location>
</feature>
<dbReference type="Gene3D" id="3.90.550.10">
    <property type="entry name" value="Spore Coat Polysaccharide Biosynthesis Protein SpsA, Chain A"/>
    <property type="match status" value="1"/>
</dbReference>
<dbReference type="InterPro" id="IPR029044">
    <property type="entry name" value="Nucleotide-diphossugar_trans"/>
</dbReference>
<dbReference type="RefSeq" id="WP_041502456.1">
    <property type="nucleotide sequence ID" value="NZ_JPIT01000008.1"/>
</dbReference>
<dbReference type="InterPro" id="IPR001173">
    <property type="entry name" value="Glyco_trans_2-like"/>
</dbReference>
<sequence length="376" mass="44383">MENLRIIWEGYGFYGYVAIFLLFLWGIHLFYVIYKSISVLRKDKKRVGGSKEGVSVIIVSHNNAEFLKRNLPSFLMQFYENYEVIVVDECSEDDTQDVLAEIQKAYPQLRYTRIFPDTKFRFTKKLAINIGILAAKHDILLFSESYCRPASSFWVRTMQSYFDKDTAVVLGFSNYIEDGPGIMKRRCFRLLRFLKMCFLVKSKKYILGDGCNMAYRKSYYIKNRGFTGNSQSYLGYDNDMVRELSKFGKVRVVKDPNSYMIVDENDKKGGVDEISYYFASKFKWPIVLRAQVEGDEIVRILFYGLSFCFIIMGVFEEYLLILVLLTFLLDFILLNIYSKHLKQRKLFLTSLVVSTVGFAYRWYWNGYSFFNRKKWR</sequence>
<name>A0AB34R8U1_9PORP</name>